<dbReference type="InParanoid" id="A0A0V1ALN8"/>
<accession>A0A0V1ALN8</accession>
<name>A0A0V1ALN8_TRISP</name>
<keyword evidence="2" id="KW-1185">Reference proteome</keyword>
<gene>
    <name evidence="1" type="ORF">T01_411</name>
</gene>
<reference evidence="1 2" key="1">
    <citation type="submission" date="2015-01" db="EMBL/GenBank/DDBJ databases">
        <title>Evolution of Trichinella species and genotypes.</title>
        <authorList>
            <person name="Korhonen P.K."/>
            <person name="Edoardo P."/>
            <person name="Giuseppe L.R."/>
            <person name="Gasser R.B."/>
        </authorList>
    </citation>
    <scope>NUCLEOTIDE SEQUENCE [LARGE SCALE GENOMIC DNA]</scope>
    <source>
        <strain evidence="1">ISS3</strain>
    </source>
</reference>
<comment type="caution">
    <text evidence="1">The sequence shown here is derived from an EMBL/GenBank/DDBJ whole genome shotgun (WGS) entry which is preliminary data.</text>
</comment>
<dbReference type="AlphaFoldDB" id="A0A0V1ALN8"/>
<proteinExistence type="predicted"/>
<protein>
    <submittedName>
        <fullName evidence="1">Uncharacterized protein</fullName>
    </submittedName>
</protein>
<dbReference type="EMBL" id="JYDH01000800">
    <property type="protein sequence ID" value="KRY25668.1"/>
    <property type="molecule type" value="Genomic_DNA"/>
</dbReference>
<sequence>MAIKDFIFNFRKQTFSQMDNSLLDPGSKPFDIAQILFTPNNGMKVMAANEKSIYASCLPTMIISNDHILAENMQC</sequence>
<organism evidence="1 2">
    <name type="scientific">Trichinella spiralis</name>
    <name type="common">Trichina worm</name>
    <dbReference type="NCBI Taxonomy" id="6334"/>
    <lineage>
        <taxon>Eukaryota</taxon>
        <taxon>Metazoa</taxon>
        <taxon>Ecdysozoa</taxon>
        <taxon>Nematoda</taxon>
        <taxon>Enoplea</taxon>
        <taxon>Dorylaimia</taxon>
        <taxon>Trichinellida</taxon>
        <taxon>Trichinellidae</taxon>
        <taxon>Trichinella</taxon>
    </lineage>
</organism>
<evidence type="ECO:0000313" key="2">
    <source>
        <dbReference type="Proteomes" id="UP000054776"/>
    </source>
</evidence>
<evidence type="ECO:0000313" key="1">
    <source>
        <dbReference type="EMBL" id="KRY25668.1"/>
    </source>
</evidence>
<dbReference type="Proteomes" id="UP000054776">
    <property type="component" value="Unassembled WGS sequence"/>
</dbReference>